<sequence length="651" mass="72342">MIPYRVFKRLPLASLASLMAFSAVSIAETKDASLEEVVVTATRTAQSVMEAPASVSVISQEQIEALSADTLNDIVSQSVGVESTKQEGRAGREFIKLRGMDSGFTLILLNGRRMSSSNAVIRGNDFDYNTIPTSSIERIEIIRGPMSSLYGSEALGGVINIITKKADNDWAGTVNTNVSSPEEDGGEHYQLGMNTAGALVEDELFLNLSLNVSNRDAWQPFEENDESGRDRSDVTGLENRDSYSLLSSLSWQINDQHSLALDMAHSNDERSGIFETVSRSSPFEATVERNSVSITHNGKWDLLDSQVRFSVETVDVEEGIRRVAEITEENQILDAVFTNAWGPHRITYGGEVRSTELDSERDLLETGKASVDQSAVFIQDEWSLADGLTLTVGGRMDNHEEFGSHVSPRVYLVNRLNDQWVIKGGLGRAFRAPSLLRLNEEYRLSSCRGSCYVIGNPDLSPETSDNYEFSTLYQSEYWSGELTFFLNDVDDLIQRDRNTVLGEQEGRDVFTYQNIASAKIEGIEFAVKGNLTDRLHINTTYTYLDAKDEATGNTLLERPEHSFMTRVALTFSQSLNSFVQYNYTGEQAIRNNDILDAFSTIDIGLNSEWSDSVRLRVGIRNLTNKELDRDASLNGYNEAPRSGYVGVSVDF</sequence>
<dbReference type="SUPFAM" id="SSF56935">
    <property type="entry name" value="Porins"/>
    <property type="match status" value="1"/>
</dbReference>
<dbReference type="PANTHER" id="PTHR30069:SF53">
    <property type="entry name" value="COLICIN I RECEPTOR-RELATED"/>
    <property type="match status" value="1"/>
</dbReference>
<dbReference type="Gene3D" id="2.40.170.20">
    <property type="entry name" value="TonB-dependent receptor, beta-barrel domain"/>
    <property type="match status" value="1"/>
</dbReference>
<comment type="subcellular location">
    <subcellularLocation>
        <location evidence="1 10">Cell outer membrane</location>
        <topology evidence="1 10">Multi-pass membrane protein</topology>
    </subcellularLocation>
</comment>
<dbReference type="InterPro" id="IPR012910">
    <property type="entry name" value="Plug_dom"/>
</dbReference>
<keyword evidence="4 10" id="KW-0812">Transmembrane</keyword>
<reference evidence="15 16" key="1">
    <citation type="journal article" date="2014" name="Int. J. Syst. Evol. Microbiol.">
        <title>Complete genome sequence of Corynebacterium casei LMG S-19264T (=DSM 44701T), isolated from a smear-ripened cheese.</title>
        <authorList>
            <consortium name="US DOE Joint Genome Institute (JGI-PGF)"/>
            <person name="Walter F."/>
            <person name="Albersmeier A."/>
            <person name="Kalinowski J."/>
            <person name="Ruckert C."/>
        </authorList>
    </citation>
    <scope>NUCLEOTIDE SEQUENCE [LARGE SCALE GENOMIC DNA]</scope>
    <source>
        <strain evidence="15 16">NBRC 110095</strain>
    </source>
</reference>
<evidence type="ECO:0000313" key="15">
    <source>
        <dbReference type="EMBL" id="GLS26756.1"/>
    </source>
</evidence>
<evidence type="ECO:0000256" key="1">
    <source>
        <dbReference type="ARBA" id="ARBA00004571"/>
    </source>
</evidence>
<evidence type="ECO:0000256" key="6">
    <source>
        <dbReference type="ARBA" id="ARBA00023065"/>
    </source>
</evidence>
<evidence type="ECO:0000259" key="14">
    <source>
        <dbReference type="Pfam" id="PF07715"/>
    </source>
</evidence>
<dbReference type="InterPro" id="IPR036942">
    <property type="entry name" value="Beta-barrel_TonB_sf"/>
</dbReference>
<organism evidence="15 16">
    <name type="scientific">Marinibactrum halimedae</name>
    <dbReference type="NCBI Taxonomy" id="1444977"/>
    <lineage>
        <taxon>Bacteria</taxon>
        <taxon>Pseudomonadati</taxon>
        <taxon>Pseudomonadota</taxon>
        <taxon>Gammaproteobacteria</taxon>
        <taxon>Cellvibrionales</taxon>
        <taxon>Cellvibrionaceae</taxon>
        <taxon>Marinibactrum</taxon>
    </lineage>
</organism>
<feature type="chain" id="PRO_5041461064" evidence="12">
    <location>
        <begin position="28"/>
        <end position="651"/>
    </location>
</feature>
<evidence type="ECO:0000256" key="2">
    <source>
        <dbReference type="ARBA" id="ARBA00022448"/>
    </source>
</evidence>
<accession>A0AA37TAD4</accession>
<evidence type="ECO:0000256" key="12">
    <source>
        <dbReference type="SAM" id="SignalP"/>
    </source>
</evidence>
<dbReference type="RefSeq" id="WP_232594912.1">
    <property type="nucleotide sequence ID" value="NZ_BSPD01000061.1"/>
</dbReference>
<keyword evidence="7 11" id="KW-0798">TonB box</keyword>
<evidence type="ECO:0000259" key="13">
    <source>
        <dbReference type="Pfam" id="PF00593"/>
    </source>
</evidence>
<keyword evidence="16" id="KW-1185">Reference proteome</keyword>
<dbReference type="InterPro" id="IPR037066">
    <property type="entry name" value="Plug_dom_sf"/>
</dbReference>
<dbReference type="InterPro" id="IPR000531">
    <property type="entry name" value="Beta-barrel_TonB"/>
</dbReference>
<gene>
    <name evidence="15" type="ORF">GCM10007877_24750</name>
</gene>
<dbReference type="GO" id="GO:0044718">
    <property type="term" value="P:siderophore transmembrane transport"/>
    <property type="evidence" value="ECO:0007669"/>
    <property type="project" value="TreeGrafter"/>
</dbReference>
<keyword evidence="15" id="KW-0675">Receptor</keyword>
<protein>
    <submittedName>
        <fullName evidence="15">TonB-dependent receptor</fullName>
    </submittedName>
</protein>
<evidence type="ECO:0000256" key="5">
    <source>
        <dbReference type="ARBA" id="ARBA00022729"/>
    </source>
</evidence>
<evidence type="ECO:0000256" key="11">
    <source>
        <dbReference type="RuleBase" id="RU003357"/>
    </source>
</evidence>
<keyword evidence="3 10" id="KW-1134">Transmembrane beta strand</keyword>
<keyword evidence="8 10" id="KW-0472">Membrane</keyword>
<keyword evidence="5 12" id="KW-0732">Signal</keyword>
<dbReference type="Gene3D" id="2.170.130.10">
    <property type="entry name" value="TonB-dependent receptor, plug domain"/>
    <property type="match status" value="1"/>
</dbReference>
<comment type="caution">
    <text evidence="15">The sequence shown here is derived from an EMBL/GenBank/DDBJ whole genome shotgun (WGS) entry which is preliminary data.</text>
</comment>
<dbReference type="InterPro" id="IPR039426">
    <property type="entry name" value="TonB-dep_rcpt-like"/>
</dbReference>
<feature type="domain" description="TonB-dependent receptor-like beta-barrel" evidence="13">
    <location>
        <begin position="225"/>
        <end position="622"/>
    </location>
</feature>
<dbReference type="AlphaFoldDB" id="A0AA37TAD4"/>
<dbReference type="PROSITE" id="PS52016">
    <property type="entry name" value="TONB_DEPENDENT_REC_3"/>
    <property type="match status" value="1"/>
</dbReference>
<evidence type="ECO:0000256" key="8">
    <source>
        <dbReference type="ARBA" id="ARBA00023136"/>
    </source>
</evidence>
<dbReference type="Proteomes" id="UP001156870">
    <property type="component" value="Unassembled WGS sequence"/>
</dbReference>
<dbReference type="GO" id="GO:0009279">
    <property type="term" value="C:cell outer membrane"/>
    <property type="evidence" value="ECO:0007669"/>
    <property type="project" value="UniProtKB-SubCell"/>
</dbReference>
<dbReference type="PANTHER" id="PTHR30069">
    <property type="entry name" value="TONB-DEPENDENT OUTER MEMBRANE RECEPTOR"/>
    <property type="match status" value="1"/>
</dbReference>
<feature type="domain" description="TonB-dependent receptor plug" evidence="14">
    <location>
        <begin position="48"/>
        <end position="158"/>
    </location>
</feature>
<keyword evidence="2 10" id="KW-0813">Transport</keyword>
<keyword evidence="6" id="KW-0406">Ion transport</keyword>
<keyword evidence="9 10" id="KW-0998">Cell outer membrane</keyword>
<comment type="similarity">
    <text evidence="10 11">Belongs to the TonB-dependent receptor family.</text>
</comment>
<evidence type="ECO:0000256" key="10">
    <source>
        <dbReference type="PROSITE-ProRule" id="PRU01360"/>
    </source>
</evidence>
<proteinExistence type="inferred from homology"/>
<dbReference type="Pfam" id="PF07715">
    <property type="entry name" value="Plug"/>
    <property type="match status" value="1"/>
</dbReference>
<evidence type="ECO:0000256" key="3">
    <source>
        <dbReference type="ARBA" id="ARBA00022452"/>
    </source>
</evidence>
<evidence type="ECO:0000313" key="16">
    <source>
        <dbReference type="Proteomes" id="UP001156870"/>
    </source>
</evidence>
<dbReference type="Pfam" id="PF00593">
    <property type="entry name" value="TonB_dep_Rec_b-barrel"/>
    <property type="match status" value="1"/>
</dbReference>
<name>A0AA37TAD4_9GAMM</name>
<feature type="signal peptide" evidence="12">
    <location>
        <begin position="1"/>
        <end position="27"/>
    </location>
</feature>
<dbReference type="GO" id="GO:0015344">
    <property type="term" value="F:siderophore uptake transmembrane transporter activity"/>
    <property type="evidence" value="ECO:0007669"/>
    <property type="project" value="TreeGrafter"/>
</dbReference>
<dbReference type="EMBL" id="BSPD01000061">
    <property type="protein sequence ID" value="GLS26756.1"/>
    <property type="molecule type" value="Genomic_DNA"/>
</dbReference>
<evidence type="ECO:0000256" key="4">
    <source>
        <dbReference type="ARBA" id="ARBA00022692"/>
    </source>
</evidence>
<evidence type="ECO:0000256" key="9">
    <source>
        <dbReference type="ARBA" id="ARBA00023237"/>
    </source>
</evidence>
<dbReference type="CDD" id="cd01347">
    <property type="entry name" value="ligand_gated_channel"/>
    <property type="match status" value="1"/>
</dbReference>
<evidence type="ECO:0000256" key="7">
    <source>
        <dbReference type="ARBA" id="ARBA00023077"/>
    </source>
</evidence>